<protein>
    <submittedName>
        <fullName evidence="2">Uncharacterized protein</fullName>
    </submittedName>
</protein>
<sequence>MKKISFILATVLSILLLCPVDAHAQTRASQYILSNTAIISQGDGSGEVVVNFTVQAIRSLPKIGAIKIDIYRTSGDRAVTIWGNASNGLLSSKSTTRYSYSYTYEGIPTVSYYAVVTVCAGTSTNYDTREVTTSVIQAPK</sequence>
<comment type="caution">
    <text evidence="2">The sequence shown here is derived from an EMBL/GenBank/DDBJ whole genome shotgun (WGS) entry which is preliminary data.</text>
</comment>
<proteinExistence type="predicted"/>
<evidence type="ECO:0000313" key="2">
    <source>
        <dbReference type="EMBL" id="HIQ60269.1"/>
    </source>
</evidence>
<dbReference type="AlphaFoldDB" id="A0A9D0YQQ8"/>
<dbReference type="EMBL" id="DVFO01000011">
    <property type="protein sequence ID" value="HIQ60269.1"/>
    <property type="molecule type" value="Genomic_DNA"/>
</dbReference>
<feature type="chain" id="PRO_5038409521" evidence="1">
    <location>
        <begin position="25"/>
        <end position="140"/>
    </location>
</feature>
<keyword evidence="1" id="KW-0732">Signal</keyword>
<organism evidence="2 3">
    <name type="scientific">Candidatus Enterenecus faecium</name>
    <dbReference type="NCBI Taxonomy" id="2840780"/>
    <lineage>
        <taxon>Bacteria</taxon>
        <taxon>Bacillati</taxon>
        <taxon>Bacillota</taxon>
        <taxon>Clostridia</taxon>
        <taxon>Eubacteriales</taxon>
        <taxon>Candidatus Enterenecus</taxon>
    </lineage>
</organism>
<reference evidence="2" key="1">
    <citation type="submission" date="2020-10" db="EMBL/GenBank/DDBJ databases">
        <authorList>
            <person name="Gilroy R."/>
        </authorList>
    </citation>
    <scope>NUCLEOTIDE SEQUENCE</scope>
    <source>
        <strain evidence="2">ChiGjej2B2-12916</strain>
    </source>
</reference>
<dbReference type="Proteomes" id="UP000886879">
    <property type="component" value="Unassembled WGS sequence"/>
</dbReference>
<evidence type="ECO:0000256" key="1">
    <source>
        <dbReference type="SAM" id="SignalP"/>
    </source>
</evidence>
<reference evidence="2" key="2">
    <citation type="journal article" date="2021" name="PeerJ">
        <title>Extensive microbial diversity within the chicken gut microbiome revealed by metagenomics and culture.</title>
        <authorList>
            <person name="Gilroy R."/>
            <person name="Ravi A."/>
            <person name="Getino M."/>
            <person name="Pursley I."/>
            <person name="Horton D.L."/>
            <person name="Alikhan N.F."/>
            <person name="Baker D."/>
            <person name="Gharbi K."/>
            <person name="Hall N."/>
            <person name="Watson M."/>
            <person name="Adriaenssens E.M."/>
            <person name="Foster-Nyarko E."/>
            <person name="Jarju S."/>
            <person name="Secka A."/>
            <person name="Antonio M."/>
            <person name="Oren A."/>
            <person name="Chaudhuri R.R."/>
            <person name="La Ragione R."/>
            <person name="Hildebrand F."/>
            <person name="Pallen M.J."/>
        </authorList>
    </citation>
    <scope>NUCLEOTIDE SEQUENCE</scope>
    <source>
        <strain evidence="2">ChiGjej2B2-12916</strain>
    </source>
</reference>
<name>A0A9D0YQQ8_9FIRM</name>
<feature type="signal peptide" evidence="1">
    <location>
        <begin position="1"/>
        <end position="24"/>
    </location>
</feature>
<gene>
    <name evidence="2" type="ORF">IAD31_01510</name>
</gene>
<accession>A0A9D0YQQ8</accession>
<evidence type="ECO:0000313" key="3">
    <source>
        <dbReference type="Proteomes" id="UP000886879"/>
    </source>
</evidence>